<evidence type="ECO:0000313" key="4">
    <source>
        <dbReference type="Proteomes" id="UP000479938"/>
    </source>
</evidence>
<reference evidence="3 4" key="1">
    <citation type="submission" date="2020-02" db="EMBL/GenBank/DDBJ databases">
        <authorList>
            <person name="Criscuolo A."/>
        </authorList>
    </citation>
    <scope>NUCLEOTIDE SEQUENCE [LARGE SCALE GENOMIC DNA]</scope>
    <source>
        <strain evidence="3">CIP105534</strain>
    </source>
</reference>
<organism evidence="3 4">
    <name type="scientific">Flavobacterium bizetiae</name>
    <dbReference type="NCBI Taxonomy" id="2704140"/>
    <lineage>
        <taxon>Bacteria</taxon>
        <taxon>Pseudomonadati</taxon>
        <taxon>Bacteroidota</taxon>
        <taxon>Flavobacteriia</taxon>
        <taxon>Flavobacteriales</taxon>
        <taxon>Flavobacteriaceae</taxon>
        <taxon>Flavobacterium</taxon>
    </lineage>
</organism>
<feature type="transmembrane region" description="Helical" evidence="1">
    <location>
        <begin position="35"/>
        <end position="57"/>
    </location>
</feature>
<dbReference type="AlphaFoldDB" id="A0A6J4GX28"/>
<feature type="transmembrane region" description="Helical" evidence="1">
    <location>
        <begin position="12"/>
        <end position="29"/>
    </location>
</feature>
<accession>A0A6J4GX28</accession>
<protein>
    <recommendedName>
        <fullName evidence="2">Uncharacterized protein YyaB-like PH domain-containing protein</fullName>
    </recommendedName>
</protein>
<gene>
    <name evidence="3" type="ORF">FLA105534_03912</name>
</gene>
<keyword evidence="1" id="KW-0472">Membrane</keyword>
<name>A0A6J4GX28_9FLAO</name>
<evidence type="ECO:0000313" key="3">
    <source>
        <dbReference type="EMBL" id="CAA9202081.1"/>
    </source>
</evidence>
<evidence type="ECO:0000256" key="1">
    <source>
        <dbReference type="SAM" id="Phobius"/>
    </source>
</evidence>
<feature type="domain" description="Uncharacterized protein YyaB-like PH" evidence="2">
    <location>
        <begin position="53"/>
        <end position="127"/>
    </location>
</feature>
<keyword evidence="1" id="KW-1133">Transmembrane helix</keyword>
<evidence type="ECO:0000259" key="2">
    <source>
        <dbReference type="Pfam" id="PF06713"/>
    </source>
</evidence>
<dbReference type="InterPro" id="IPR009589">
    <property type="entry name" value="PH_YyaB-like"/>
</dbReference>
<dbReference type="Pfam" id="PF06713">
    <property type="entry name" value="bPH_4"/>
    <property type="match status" value="1"/>
</dbReference>
<dbReference type="GO" id="GO:0030153">
    <property type="term" value="P:bacteriocin immunity"/>
    <property type="evidence" value="ECO:0007669"/>
    <property type="project" value="InterPro"/>
</dbReference>
<dbReference type="Proteomes" id="UP000479938">
    <property type="component" value="Unassembled WGS sequence"/>
</dbReference>
<proteinExistence type="predicted"/>
<sequence>MEKFKSKIDVWFIVLLVLLFGLILTRLFYDEKWIGFAFILFVVAFIAYMFSTTFYIIENKKVFIKCGIFYNLSIDIASIKRISDSYNIISSPALSFSRIEILYNKFDTVLISPKDKLRFIEAIEKINPQTEIKIKEKSYKIN</sequence>
<dbReference type="RefSeq" id="WP_173972443.1">
    <property type="nucleotide sequence ID" value="NZ_CADCSU010000142.1"/>
</dbReference>
<dbReference type="EMBL" id="CADCSU010000142">
    <property type="protein sequence ID" value="CAA9202081.1"/>
    <property type="molecule type" value="Genomic_DNA"/>
</dbReference>
<keyword evidence="1" id="KW-0812">Transmembrane</keyword>
<keyword evidence="4" id="KW-1185">Reference proteome</keyword>